<gene>
    <name evidence="1" type="ORF">QBC34DRAFT_476193</name>
</gene>
<evidence type="ECO:0000313" key="1">
    <source>
        <dbReference type="EMBL" id="KAK4443854.1"/>
    </source>
</evidence>
<protein>
    <submittedName>
        <fullName evidence="1">Uncharacterized protein</fullName>
    </submittedName>
</protein>
<comment type="caution">
    <text evidence="1">The sequence shown here is derived from an EMBL/GenBank/DDBJ whole genome shotgun (WGS) entry which is preliminary data.</text>
</comment>
<evidence type="ECO:0000313" key="2">
    <source>
        <dbReference type="Proteomes" id="UP001321760"/>
    </source>
</evidence>
<keyword evidence="2" id="KW-1185">Reference proteome</keyword>
<organism evidence="1 2">
    <name type="scientific">Podospora aff. communis PSN243</name>
    <dbReference type="NCBI Taxonomy" id="3040156"/>
    <lineage>
        <taxon>Eukaryota</taxon>
        <taxon>Fungi</taxon>
        <taxon>Dikarya</taxon>
        <taxon>Ascomycota</taxon>
        <taxon>Pezizomycotina</taxon>
        <taxon>Sordariomycetes</taxon>
        <taxon>Sordariomycetidae</taxon>
        <taxon>Sordariales</taxon>
        <taxon>Podosporaceae</taxon>
        <taxon>Podospora</taxon>
    </lineage>
</organism>
<dbReference type="AlphaFoldDB" id="A0AAV9G4Y9"/>
<dbReference type="Proteomes" id="UP001321760">
    <property type="component" value="Unassembled WGS sequence"/>
</dbReference>
<accession>A0AAV9G4Y9</accession>
<dbReference type="SUPFAM" id="SSF53474">
    <property type="entry name" value="alpha/beta-Hydrolases"/>
    <property type="match status" value="1"/>
</dbReference>
<dbReference type="EMBL" id="MU865985">
    <property type="protein sequence ID" value="KAK4443854.1"/>
    <property type="molecule type" value="Genomic_DNA"/>
</dbReference>
<dbReference type="InterPro" id="IPR029058">
    <property type="entry name" value="AB_hydrolase_fold"/>
</dbReference>
<reference evidence="1" key="1">
    <citation type="journal article" date="2023" name="Mol. Phylogenet. Evol.">
        <title>Genome-scale phylogeny and comparative genomics of the fungal order Sordariales.</title>
        <authorList>
            <person name="Hensen N."/>
            <person name="Bonometti L."/>
            <person name="Westerberg I."/>
            <person name="Brannstrom I.O."/>
            <person name="Guillou S."/>
            <person name="Cros-Aarteil S."/>
            <person name="Calhoun S."/>
            <person name="Haridas S."/>
            <person name="Kuo A."/>
            <person name="Mondo S."/>
            <person name="Pangilinan J."/>
            <person name="Riley R."/>
            <person name="LaButti K."/>
            <person name="Andreopoulos B."/>
            <person name="Lipzen A."/>
            <person name="Chen C."/>
            <person name="Yan M."/>
            <person name="Daum C."/>
            <person name="Ng V."/>
            <person name="Clum A."/>
            <person name="Steindorff A."/>
            <person name="Ohm R.A."/>
            <person name="Martin F."/>
            <person name="Silar P."/>
            <person name="Natvig D.O."/>
            <person name="Lalanne C."/>
            <person name="Gautier V."/>
            <person name="Ament-Velasquez S.L."/>
            <person name="Kruys A."/>
            <person name="Hutchinson M.I."/>
            <person name="Powell A.J."/>
            <person name="Barry K."/>
            <person name="Miller A.N."/>
            <person name="Grigoriev I.V."/>
            <person name="Debuchy R."/>
            <person name="Gladieux P."/>
            <person name="Hiltunen Thoren M."/>
            <person name="Johannesson H."/>
        </authorList>
    </citation>
    <scope>NUCLEOTIDE SEQUENCE</scope>
    <source>
        <strain evidence="1">PSN243</strain>
    </source>
</reference>
<dbReference type="Gene3D" id="3.40.50.1820">
    <property type="entry name" value="alpha/beta hydrolase"/>
    <property type="match status" value="1"/>
</dbReference>
<name>A0AAV9G4Y9_9PEZI</name>
<proteinExistence type="predicted"/>
<reference evidence="1" key="2">
    <citation type="submission" date="2023-05" db="EMBL/GenBank/DDBJ databases">
        <authorList>
            <consortium name="Lawrence Berkeley National Laboratory"/>
            <person name="Steindorff A."/>
            <person name="Hensen N."/>
            <person name="Bonometti L."/>
            <person name="Westerberg I."/>
            <person name="Brannstrom I.O."/>
            <person name="Guillou S."/>
            <person name="Cros-Aarteil S."/>
            <person name="Calhoun S."/>
            <person name="Haridas S."/>
            <person name="Kuo A."/>
            <person name="Mondo S."/>
            <person name="Pangilinan J."/>
            <person name="Riley R."/>
            <person name="Labutti K."/>
            <person name="Andreopoulos B."/>
            <person name="Lipzen A."/>
            <person name="Chen C."/>
            <person name="Yanf M."/>
            <person name="Daum C."/>
            <person name="Ng V."/>
            <person name="Clum A."/>
            <person name="Ohm R."/>
            <person name="Martin F."/>
            <person name="Silar P."/>
            <person name="Natvig D."/>
            <person name="Lalanne C."/>
            <person name="Gautier V."/>
            <person name="Ament-Velasquez S.L."/>
            <person name="Kruys A."/>
            <person name="Hutchinson M.I."/>
            <person name="Powell A.J."/>
            <person name="Barry K."/>
            <person name="Miller A.N."/>
            <person name="Grigoriev I.V."/>
            <person name="Debuchy R."/>
            <person name="Gladieux P."/>
            <person name="Thoren M.H."/>
            <person name="Johannesson H."/>
        </authorList>
    </citation>
    <scope>NUCLEOTIDE SEQUENCE</scope>
    <source>
        <strain evidence="1">PSN243</strain>
    </source>
</reference>
<sequence>MTGDGAEIWLAKVIAKQAAARTGPYSASWSTDPTLPSHVIYAPTNPPTTLKLPVLVWGQTGCTYNGRIFDAFLTEVASHGILILSNGTPNGPGNPNGIAETANPNTTLHRTAIDWVTKNAGTGKYAGVEVSRLAVAGQSCGGMQALFVSPDPRVTAIGIFNSGVINASDPLPSQTTKPIFYFLGGPTDIAYTNGERDYTFLPASTPKWKGNLPVGHGGTFSQANGGKFGVAASRWVQWLLRGNVTAAAYFTGTGPGSATGDGWATVSQSLDGIKVTSLD</sequence>